<reference evidence="1 2" key="3">
    <citation type="journal article" date="2013" name="PLoS ONE">
        <title>Candidate genes that may be responsible for the unusual resistances exhibited by Bacillus pumilus SAFR-032 spores.</title>
        <authorList>
            <person name="Tirumalai M.R."/>
            <person name="Rastogi R."/>
            <person name="Zamani N."/>
            <person name="O'Bryant Williams E."/>
            <person name="Allen S."/>
            <person name="Diouf F."/>
            <person name="Kwende S."/>
            <person name="Weinstock G.M."/>
            <person name="Venkateswaran K.J."/>
            <person name="Fox G.E."/>
        </authorList>
    </citation>
    <scope>NUCLEOTIDE SEQUENCE [LARGE SCALE GENOMIC DNA]</scope>
    <source>
        <strain evidence="1 2">SAFR-032</strain>
    </source>
</reference>
<reference evidence="1 2" key="1">
    <citation type="journal article" date="2007" name="PLoS ONE">
        <title>Paradoxical DNA repair and peroxide resistance gene conservation in Bacillus pumilus SAFR-032.</title>
        <authorList>
            <person name="Gioia J."/>
            <person name="Yerrapragada S."/>
            <person name="Qin X."/>
            <person name="Jiang H."/>
            <person name="Igboeli O.C."/>
            <person name="Muzny D."/>
            <person name="Dugan-Rocha S."/>
            <person name="Ding Y."/>
            <person name="Hawes A."/>
            <person name="Liu W."/>
            <person name="Perez L."/>
            <person name="Kovar C."/>
            <person name="Dinh H."/>
            <person name="Lee S."/>
            <person name="Nazareth L."/>
            <person name="Blyth P."/>
            <person name="Holder M."/>
            <person name="Buhay C."/>
            <person name="Tirumalai M.R."/>
            <person name="Liu Y."/>
            <person name="Dasgupta I."/>
            <person name="Bokhetache L."/>
            <person name="Fujita M."/>
            <person name="Karouia F."/>
            <person name="Eswara Moorthy P."/>
            <person name="Siefert J."/>
            <person name="Uzman A."/>
            <person name="Buzumbo P."/>
            <person name="Verma A."/>
            <person name="Zwiya H."/>
            <person name="McWilliams B.D."/>
            <person name="Olowu A."/>
            <person name="Clinkenbeard K.D."/>
            <person name="Newcombe D."/>
            <person name="Golebiewski L."/>
            <person name="Petrosino J.F."/>
            <person name="Nicholson W.L."/>
            <person name="Fox G.E."/>
            <person name="Venkateswaran K."/>
            <person name="Highlander S.K."/>
            <person name="Weinstock G.M."/>
        </authorList>
    </citation>
    <scope>NUCLEOTIDE SEQUENCE [LARGE SCALE GENOMIC DNA]</scope>
    <source>
        <strain evidence="1 2">SAFR-032</strain>
    </source>
</reference>
<evidence type="ECO:0000313" key="1">
    <source>
        <dbReference type="EMBL" id="ABV63966.1"/>
    </source>
</evidence>
<keyword evidence="2" id="KW-1185">Reference proteome</keyword>
<gene>
    <name evidence="1" type="ordered locus">BPUM_3313</name>
</gene>
<evidence type="ECO:0000313" key="2">
    <source>
        <dbReference type="Proteomes" id="UP000001355"/>
    </source>
</evidence>
<dbReference type="EMBL" id="CP000813">
    <property type="protein sequence ID" value="ABV63966.1"/>
    <property type="molecule type" value="Genomic_DNA"/>
</dbReference>
<dbReference type="Proteomes" id="UP000001355">
    <property type="component" value="Chromosome"/>
</dbReference>
<dbReference type="STRING" id="315750.BPUM_3313"/>
<dbReference type="HOGENOM" id="CLU_2950688_0_0_9"/>
<reference evidence="1 2" key="2">
    <citation type="journal article" date="2013" name="Extremophiles">
        <title>An ICEBs1-like element may be associated with the extreme radiation and desiccation resistance of Bacillus pumilus SAFR-032 spores.</title>
        <authorList>
            <person name="Tirumalai M.R."/>
            <person name="Fox G.E."/>
        </authorList>
    </citation>
    <scope>NUCLEOTIDE SEQUENCE [LARGE SCALE GENOMIC DNA]</scope>
    <source>
        <strain evidence="1 2">SAFR-032</strain>
    </source>
</reference>
<sequence length="59" mass="7017">MTTKYHDHDFLKSRENVIIMIENPFIEIGLFILESYHDQKPAEILLVFKMLFCGSKMLK</sequence>
<proteinExistence type="predicted"/>
<name>A8FI99_BACP2</name>
<accession>A8FI99</accession>
<protein>
    <submittedName>
        <fullName evidence="1">Uncharacterized protein</fullName>
    </submittedName>
</protein>
<organism evidence="1 2">
    <name type="scientific">Bacillus pumilus (strain SAFR-032)</name>
    <dbReference type="NCBI Taxonomy" id="315750"/>
    <lineage>
        <taxon>Bacteria</taxon>
        <taxon>Bacillati</taxon>
        <taxon>Bacillota</taxon>
        <taxon>Bacilli</taxon>
        <taxon>Bacillales</taxon>
        <taxon>Bacillaceae</taxon>
        <taxon>Bacillus</taxon>
    </lineage>
</organism>
<dbReference type="KEGG" id="bpu:BPUM_3313"/>
<dbReference type="AlphaFoldDB" id="A8FI99"/>